<sequence length="575" mass="65286">MPTMATPCVSQRCGLCGFKLQDNDDIVAIMHDGQQSKTMTNKPSILEEFEFIECVGACPHLGGQATGCHIACANHVPSALRVSLLRALAYQYEPSPSELAARIRWLRLQFATSPILRRAEPHLPQELRYHIAKYLLQGPSLHRYAMAYAQTLPKMESGSSLIRVSARIWARFIDFEGVRYFSSMSNSCDNHHTELVFTPDPSRRVESVYVAENYLGVVQVIFCCSDQPPVVERCQGIWWRVIRLHDDLMLITQTDSQGVKLRSLALRNEESNLHLNHLWCIPPSEPVRLVQLDQGPPAAQISMLECNKPRVTAYSVYWYCRIMLIHAHVAGEKLAFYQGHDKGVWVYFALEQGEKISQIWMYSQFKRGSVLIFRTTHSRVACFGPQPKLQPLPIPTLIDVPRQDRGSRLFWEHSPLGVRNLFFETSVPAPASESLALPRPSSQHPRSTFFESYFYSTATLDGVRRIVPCQRYIHGKLRIIGLLLQFPGGRQSCVGQVRLDSLGNHLQADGNQSIWLGFSKDDHRPFVSALELSEPKQSEGLSWLEVQLCGTLEWWFSSRQCQVCYMGKSSPPTRL</sequence>
<dbReference type="GeneID" id="85439233"/>
<comment type="caution">
    <text evidence="1">The sequence shown here is derived from an EMBL/GenBank/DDBJ whole genome shotgun (WGS) entry which is preliminary data.</text>
</comment>
<organism evidence="1 2">
    <name type="scientific">Colletotrichum navitas</name>
    <dbReference type="NCBI Taxonomy" id="681940"/>
    <lineage>
        <taxon>Eukaryota</taxon>
        <taxon>Fungi</taxon>
        <taxon>Dikarya</taxon>
        <taxon>Ascomycota</taxon>
        <taxon>Pezizomycotina</taxon>
        <taxon>Sordariomycetes</taxon>
        <taxon>Hypocreomycetidae</taxon>
        <taxon>Glomerellales</taxon>
        <taxon>Glomerellaceae</taxon>
        <taxon>Colletotrichum</taxon>
        <taxon>Colletotrichum graminicola species complex</taxon>
    </lineage>
</organism>
<accession>A0AAD8PY48</accession>
<reference evidence="1" key="1">
    <citation type="submission" date="2021-06" db="EMBL/GenBank/DDBJ databases">
        <title>Comparative genomics, transcriptomics and evolutionary studies reveal genomic signatures of adaptation to plant cell wall in hemibiotrophic fungi.</title>
        <authorList>
            <consortium name="DOE Joint Genome Institute"/>
            <person name="Baroncelli R."/>
            <person name="Diaz J.F."/>
            <person name="Benocci T."/>
            <person name="Peng M."/>
            <person name="Battaglia E."/>
            <person name="Haridas S."/>
            <person name="Andreopoulos W."/>
            <person name="Labutti K."/>
            <person name="Pangilinan J."/>
            <person name="Floch G.L."/>
            <person name="Makela M.R."/>
            <person name="Henrissat B."/>
            <person name="Grigoriev I.V."/>
            <person name="Crouch J.A."/>
            <person name="De Vries R.P."/>
            <person name="Sukno S.A."/>
            <person name="Thon M.R."/>
        </authorList>
    </citation>
    <scope>NUCLEOTIDE SEQUENCE</scope>
    <source>
        <strain evidence="1">CBS 125086</strain>
    </source>
</reference>
<keyword evidence="2" id="KW-1185">Reference proteome</keyword>
<proteinExistence type="predicted"/>
<dbReference type="Proteomes" id="UP001230504">
    <property type="component" value="Unassembled WGS sequence"/>
</dbReference>
<dbReference type="AlphaFoldDB" id="A0AAD8PY48"/>
<dbReference type="EMBL" id="JAHLJV010000040">
    <property type="protein sequence ID" value="KAK1585888.1"/>
    <property type="molecule type" value="Genomic_DNA"/>
</dbReference>
<evidence type="ECO:0000313" key="2">
    <source>
        <dbReference type="Proteomes" id="UP001230504"/>
    </source>
</evidence>
<evidence type="ECO:0000313" key="1">
    <source>
        <dbReference type="EMBL" id="KAK1585888.1"/>
    </source>
</evidence>
<dbReference type="RefSeq" id="XP_060412871.1">
    <property type="nucleotide sequence ID" value="XM_060554993.1"/>
</dbReference>
<protein>
    <submittedName>
        <fullName evidence="1">Uncharacterized protein</fullName>
    </submittedName>
</protein>
<name>A0AAD8PY48_9PEZI</name>
<gene>
    <name evidence="1" type="ORF">LY79DRAFT_518029</name>
</gene>